<protein>
    <submittedName>
        <fullName evidence="7">Type II and III secretion system protein</fullName>
    </submittedName>
</protein>
<dbReference type="InterPro" id="IPR001775">
    <property type="entry name" value="GspD/PilQ"/>
</dbReference>
<comment type="similarity">
    <text evidence="4">Belongs to the bacterial secretin family.</text>
</comment>
<name>E3H9R2_ILYPC</name>
<dbReference type="PANTHER" id="PTHR30332">
    <property type="entry name" value="PROBABLE GENERAL SECRETION PATHWAY PROTEIN D"/>
    <property type="match status" value="1"/>
</dbReference>
<dbReference type="SUPFAM" id="SSF49464">
    <property type="entry name" value="Carboxypeptidase regulatory domain-like"/>
    <property type="match status" value="1"/>
</dbReference>
<evidence type="ECO:0000256" key="4">
    <source>
        <dbReference type="RuleBase" id="RU004003"/>
    </source>
</evidence>
<accession>E3H9R2</accession>
<evidence type="ECO:0000259" key="6">
    <source>
        <dbReference type="Pfam" id="PF22904"/>
    </source>
</evidence>
<dbReference type="EMBL" id="CP002281">
    <property type="protein sequence ID" value="ADO83591.1"/>
    <property type="molecule type" value="Genomic_DNA"/>
</dbReference>
<dbReference type="Pfam" id="PF22904">
    <property type="entry name" value="NOMO1-like_2nd"/>
    <property type="match status" value="1"/>
</dbReference>
<comment type="subcellular location">
    <subcellularLocation>
        <location evidence="1">Membrane</location>
    </subcellularLocation>
</comment>
<dbReference type="eggNOG" id="COG1450">
    <property type="taxonomic scope" value="Bacteria"/>
</dbReference>
<dbReference type="STRING" id="572544.Ilyop_1820"/>
<dbReference type="Gene3D" id="3.30.1370.120">
    <property type="match status" value="1"/>
</dbReference>
<evidence type="ECO:0000256" key="2">
    <source>
        <dbReference type="ARBA" id="ARBA00022729"/>
    </source>
</evidence>
<keyword evidence="2" id="KW-0732">Signal</keyword>
<dbReference type="RefSeq" id="WP_013388253.1">
    <property type="nucleotide sequence ID" value="NC_014632.1"/>
</dbReference>
<dbReference type="InterPro" id="IPR055074">
    <property type="entry name" value="NOMO1-3_2nd"/>
</dbReference>
<feature type="domain" description="Type II/III secretion system secretin-like" evidence="5">
    <location>
        <begin position="370"/>
        <end position="543"/>
    </location>
</feature>
<dbReference type="InterPro" id="IPR050810">
    <property type="entry name" value="Bact_Secretion_Sys_Channel"/>
</dbReference>
<dbReference type="Pfam" id="PF00263">
    <property type="entry name" value="Secretin"/>
    <property type="match status" value="1"/>
</dbReference>
<dbReference type="Gene3D" id="2.60.40.1120">
    <property type="entry name" value="Carboxypeptidase-like, regulatory domain"/>
    <property type="match status" value="1"/>
</dbReference>
<dbReference type="InterPro" id="IPR004846">
    <property type="entry name" value="T2SS/T3SS_dom"/>
</dbReference>
<evidence type="ECO:0000256" key="3">
    <source>
        <dbReference type="ARBA" id="ARBA00023136"/>
    </source>
</evidence>
<reference evidence="7 8" key="1">
    <citation type="journal article" date="2010" name="Stand. Genomic Sci.">
        <title>Complete genome sequence of Ilyobacter polytropus type strain (CuHbu1).</title>
        <authorList>
            <person name="Sikorski J."/>
            <person name="Chertkov O."/>
            <person name="Lapidus A."/>
            <person name="Nolan M."/>
            <person name="Lucas S."/>
            <person name="Del Rio T.G."/>
            <person name="Tice H."/>
            <person name="Cheng J.F."/>
            <person name="Tapia R."/>
            <person name="Han C."/>
            <person name="Goodwin L."/>
            <person name="Pitluck S."/>
            <person name="Liolios K."/>
            <person name="Ivanova N."/>
            <person name="Mavromatis K."/>
            <person name="Mikhailova N."/>
            <person name="Pati A."/>
            <person name="Chen A."/>
            <person name="Palaniappan K."/>
            <person name="Land M."/>
            <person name="Hauser L."/>
            <person name="Chang Y.J."/>
            <person name="Jeffries C.D."/>
            <person name="Brambilla E."/>
            <person name="Yasawong M."/>
            <person name="Rohde M."/>
            <person name="Pukall R."/>
            <person name="Spring S."/>
            <person name="Goker M."/>
            <person name="Woyke T."/>
            <person name="Bristow J."/>
            <person name="Eisen J.A."/>
            <person name="Markowitz V."/>
            <person name="Hugenholtz P."/>
            <person name="Kyrpides N.C."/>
            <person name="Klenk H.P."/>
        </authorList>
    </citation>
    <scope>NUCLEOTIDE SEQUENCE [LARGE SCALE GENOMIC DNA]</scope>
    <source>
        <strain evidence="8">ATCC 51220 / DSM 2926 / LMG 16218 / CuHBu1</strain>
    </source>
</reference>
<evidence type="ECO:0000256" key="1">
    <source>
        <dbReference type="ARBA" id="ARBA00004370"/>
    </source>
</evidence>
<dbReference type="AlphaFoldDB" id="E3H9R2"/>
<evidence type="ECO:0000259" key="5">
    <source>
        <dbReference type="Pfam" id="PF00263"/>
    </source>
</evidence>
<dbReference type="HOGENOM" id="CLU_040407_0_0_0"/>
<keyword evidence="8" id="KW-1185">Reference proteome</keyword>
<dbReference type="OrthoDB" id="9779724at2"/>
<dbReference type="GO" id="GO:0009306">
    <property type="term" value="P:protein secretion"/>
    <property type="evidence" value="ECO:0007669"/>
    <property type="project" value="InterPro"/>
</dbReference>
<keyword evidence="3" id="KW-0472">Membrane</keyword>
<evidence type="ECO:0000313" key="8">
    <source>
        <dbReference type="Proteomes" id="UP000006875"/>
    </source>
</evidence>
<dbReference type="PRINTS" id="PR00811">
    <property type="entry name" value="BCTERIALGSPD"/>
</dbReference>
<sequence>MKRREFLLTIMMFFLVTSFAYSDARLDARLSRVRYSKEMDFKNVMLPDALSILSKTSGVTVVGDSSTTGVVLDLYLGKNKTLKEIIDTLKVTNNLKMKVVGDVVVLSKMTGDMTGDNTLVGTIKSSGYEEGLDGVKVTLLNSGLNPIYTQFNGIFIMENVNPGVYILKAEKNGYETEGELFEVKGGQNNFLEISLDKIYKEGEVKEGTADYQKGPNDRMLGSIRDDSGSELMTTRVTLRHALPDDVKTVVESAMREVEVSSFPKLNMIILKGTSSNILPAKKLIEDLDLPQKQVRITAQVLDVKDNLFETLGFDWAYDSNGTSTYTDGTSGTFLGTSTDVGIGTGYSSAIEFAQSFNGGDDVLGVSINMLQSDQDMIISAVPSVVVLNGEEAEFSTTEEVIVGYEEEEDDDGNTTTTPMFEEAGLVFNVKPIIRTGADGGDTILLTLSTEVSNFNLVSTSADSDATTYNEDGGSKASRNIDTTVSVKSGESLFIGGMKRADVSNVTSKIPLLGDLPFVGFLFRNEAVESELRDIYIKIRAEIITDENREDQIDLKGFNRAEIHTMDSDILDHRNIYPAVPETPQILGSPNIFND</sequence>
<dbReference type="KEGG" id="ipo:Ilyop_1820"/>
<dbReference type="GO" id="GO:0015627">
    <property type="term" value="C:type II protein secretion system complex"/>
    <property type="evidence" value="ECO:0007669"/>
    <property type="project" value="TreeGrafter"/>
</dbReference>
<organism evidence="7 8">
    <name type="scientific">Ilyobacter polytropus (strain ATCC 51220 / DSM 2926 / LMG 16218 / CuHBu1)</name>
    <dbReference type="NCBI Taxonomy" id="572544"/>
    <lineage>
        <taxon>Bacteria</taxon>
        <taxon>Fusobacteriati</taxon>
        <taxon>Fusobacteriota</taxon>
        <taxon>Fusobacteriia</taxon>
        <taxon>Fusobacteriales</taxon>
        <taxon>Fusobacteriaceae</taxon>
        <taxon>Ilyobacter</taxon>
    </lineage>
</organism>
<dbReference type="InterPro" id="IPR038591">
    <property type="entry name" value="NolW-like_sf"/>
</dbReference>
<dbReference type="InterPro" id="IPR008969">
    <property type="entry name" value="CarboxyPept-like_regulatory"/>
</dbReference>
<feature type="domain" description="NOMO second beta-sandwich" evidence="6">
    <location>
        <begin position="119"/>
        <end position="184"/>
    </location>
</feature>
<proteinExistence type="inferred from homology"/>
<dbReference type="eggNOG" id="COG1470">
    <property type="taxonomic scope" value="Bacteria"/>
</dbReference>
<dbReference type="Proteomes" id="UP000006875">
    <property type="component" value="Chromosome"/>
</dbReference>
<dbReference type="GO" id="GO:0016020">
    <property type="term" value="C:membrane"/>
    <property type="evidence" value="ECO:0007669"/>
    <property type="project" value="UniProtKB-SubCell"/>
</dbReference>
<gene>
    <name evidence="7" type="ordered locus">Ilyop_1820</name>
</gene>
<evidence type="ECO:0000313" key="7">
    <source>
        <dbReference type="EMBL" id="ADO83591.1"/>
    </source>
</evidence>
<dbReference type="PANTHER" id="PTHR30332:SF24">
    <property type="entry name" value="SECRETIN GSPD-RELATED"/>
    <property type="match status" value="1"/>
</dbReference>